<comment type="caution">
    <text evidence="1">The sequence shown here is derived from an EMBL/GenBank/DDBJ whole genome shotgun (WGS) entry which is preliminary data.</text>
</comment>
<gene>
    <name evidence="1" type="ORF">HPB50_020482</name>
</gene>
<dbReference type="EMBL" id="CM023491">
    <property type="protein sequence ID" value="KAH6941589.1"/>
    <property type="molecule type" value="Genomic_DNA"/>
</dbReference>
<organism evidence="1 2">
    <name type="scientific">Hyalomma asiaticum</name>
    <name type="common">Tick</name>
    <dbReference type="NCBI Taxonomy" id="266040"/>
    <lineage>
        <taxon>Eukaryota</taxon>
        <taxon>Metazoa</taxon>
        <taxon>Ecdysozoa</taxon>
        <taxon>Arthropoda</taxon>
        <taxon>Chelicerata</taxon>
        <taxon>Arachnida</taxon>
        <taxon>Acari</taxon>
        <taxon>Parasitiformes</taxon>
        <taxon>Ixodida</taxon>
        <taxon>Ixodoidea</taxon>
        <taxon>Ixodidae</taxon>
        <taxon>Hyalomminae</taxon>
        <taxon>Hyalomma</taxon>
    </lineage>
</organism>
<evidence type="ECO:0000313" key="2">
    <source>
        <dbReference type="Proteomes" id="UP000821845"/>
    </source>
</evidence>
<keyword evidence="2" id="KW-1185">Reference proteome</keyword>
<evidence type="ECO:0000313" key="1">
    <source>
        <dbReference type="EMBL" id="KAH6941589.1"/>
    </source>
</evidence>
<protein>
    <submittedName>
        <fullName evidence="1">Uncharacterized protein</fullName>
    </submittedName>
</protein>
<sequence length="287" mass="32236">MLPPAQLQNDLMQYQAWLAEQLQYTAYLQQNGPLAQYLRQPNQPNPQNFGVPNQTNPQNFGVPNLPNPQNFGGPNQPNRQNFGRPNQPNHQKFGRPNQPNHQNFGRPNQQNAARKAQPNNTAAAKNQRTVATWTCYEPDGPPRAYFSDKRWKFQLRSIATSPDQCPKIFRGRTMTACAPAIPPQPETRYCDDCGGMVINEALHKRSRLHRESLEMDVALICSRIRRDPAFAAAVIAAARQCVENTGVEESAHDDSSEDGEGLPAKRAKTSTDFEFLEGDVFRPADKN</sequence>
<reference evidence="1" key="1">
    <citation type="submission" date="2020-05" db="EMBL/GenBank/DDBJ databases">
        <title>Large-scale comparative analyses of tick genomes elucidate their genetic diversity and vector capacities.</title>
        <authorList>
            <person name="Jia N."/>
            <person name="Wang J."/>
            <person name="Shi W."/>
            <person name="Du L."/>
            <person name="Sun Y."/>
            <person name="Zhan W."/>
            <person name="Jiang J."/>
            <person name="Wang Q."/>
            <person name="Zhang B."/>
            <person name="Ji P."/>
            <person name="Sakyi L.B."/>
            <person name="Cui X."/>
            <person name="Yuan T."/>
            <person name="Jiang B."/>
            <person name="Yang W."/>
            <person name="Lam T.T.-Y."/>
            <person name="Chang Q."/>
            <person name="Ding S."/>
            <person name="Wang X."/>
            <person name="Zhu J."/>
            <person name="Ruan X."/>
            <person name="Zhao L."/>
            <person name="Wei J."/>
            <person name="Que T."/>
            <person name="Du C."/>
            <person name="Cheng J."/>
            <person name="Dai P."/>
            <person name="Han X."/>
            <person name="Huang E."/>
            <person name="Gao Y."/>
            <person name="Liu J."/>
            <person name="Shao H."/>
            <person name="Ye R."/>
            <person name="Li L."/>
            <person name="Wei W."/>
            <person name="Wang X."/>
            <person name="Wang C."/>
            <person name="Yang T."/>
            <person name="Huo Q."/>
            <person name="Li W."/>
            <person name="Guo W."/>
            <person name="Chen H."/>
            <person name="Zhou L."/>
            <person name="Ni X."/>
            <person name="Tian J."/>
            <person name="Zhou Y."/>
            <person name="Sheng Y."/>
            <person name="Liu T."/>
            <person name="Pan Y."/>
            <person name="Xia L."/>
            <person name="Li J."/>
            <person name="Zhao F."/>
            <person name="Cao W."/>
        </authorList>
    </citation>
    <scope>NUCLEOTIDE SEQUENCE</scope>
    <source>
        <strain evidence="1">Hyas-2018</strain>
    </source>
</reference>
<dbReference type="Proteomes" id="UP000821845">
    <property type="component" value="Chromosome 11"/>
</dbReference>
<name>A0ACB7T9N5_HYAAI</name>
<accession>A0ACB7T9N5</accession>
<proteinExistence type="predicted"/>